<dbReference type="Pfam" id="PF00400">
    <property type="entry name" value="WD40"/>
    <property type="match status" value="3"/>
</dbReference>
<organism evidence="4 6">
    <name type="scientific">Aliidiomarina maris</name>
    <dbReference type="NCBI Taxonomy" id="531312"/>
    <lineage>
        <taxon>Bacteria</taxon>
        <taxon>Pseudomonadati</taxon>
        <taxon>Pseudomonadota</taxon>
        <taxon>Gammaproteobacteria</taxon>
        <taxon>Alteromonadales</taxon>
        <taxon>Idiomarinaceae</taxon>
        <taxon>Aliidiomarina</taxon>
    </lineage>
</organism>
<evidence type="ECO:0000313" key="7">
    <source>
        <dbReference type="Proteomes" id="UP000287865"/>
    </source>
</evidence>
<dbReference type="OrthoDB" id="6192037at2"/>
<sequence>MRNLYRLSWVIASWIALTACSGGIELDERYERSPSRTQAAAIAQDGSVAVVATSEHGLRLIDLESQQVRHNWQQDQDGIAQIVSVALSADNRVAVAASRETVAMWDVRDGSVLGYWRHEDSFITDVAVSNRGRHLVIARSDGVVLIFEPESGRRLEFFGHSERVNSVDVSANGRFVISGADDFTALVWRSDNAQVIQRFNEQGRVGRVRFNPDGSSALVASAQQATIWHLTRGEVLAELRYRARHRSFLSAAFSPDGDYLVTGSPSRHIEVWRTRDGERMYTVQTRGRDSEHPPRAAVLAVGFSPQGDGILSESSAGFGERWRLPNDAR</sequence>
<dbReference type="Proteomes" id="UP000249203">
    <property type="component" value="Unassembled WGS sequence"/>
</dbReference>
<dbReference type="Gene3D" id="2.130.10.10">
    <property type="entry name" value="YVTN repeat-like/Quinoprotein amine dehydrogenase"/>
    <property type="match status" value="2"/>
</dbReference>
<dbReference type="PANTHER" id="PTHR44019:SF8">
    <property type="entry name" value="POC1 CENTRIOLAR PROTEIN HOMOLOG"/>
    <property type="match status" value="1"/>
</dbReference>
<evidence type="ECO:0000256" key="3">
    <source>
        <dbReference type="PROSITE-ProRule" id="PRU00221"/>
    </source>
</evidence>
<dbReference type="PANTHER" id="PTHR44019">
    <property type="entry name" value="WD REPEAT-CONTAINING PROTEIN 55"/>
    <property type="match status" value="1"/>
</dbReference>
<comment type="caution">
    <text evidence="4">The sequence shown here is derived from an EMBL/GenBank/DDBJ whole genome shotgun (WGS) entry which is preliminary data.</text>
</comment>
<dbReference type="EMBL" id="PIPK01000005">
    <property type="protein sequence ID" value="RUO24880.1"/>
    <property type="molecule type" value="Genomic_DNA"/>
</dbReference>
<dbReference type="Proteomes" id="UP000287865">
    <property type="component" value="Unassembled WGS sequence"/>
</dbReference>
<dbReference type="SMART" id="SM00320">
    <property type="entry name" value="WD40"/>
    <property type="match status" value="5"/>
</dbReference>
<feature type="repeat" description="WD" evidence="3">
    <location>
        <begin position="157"/>
        <end position="198"/>
    </location>
</feature>
<dbReference type="PROSITE" id="PS50082">
    <property type="entry name" value="WD_REPEATS_2"/>
    <property type="match status" value="2"/>
</dbReference>
<keyword evidence="7" id="KW-1185">Reference proteome</keyword>
<evidence type="ECO:0000313" key="6">
    <source>
        <dbReference type="Proteomes" id="UP000249203"/>
    </source>
</evidence>
<dbReference type="EMBL" id="QLMD01000005">
    <property type="protein sequence ID" value="RAJ98287.1"/>
    <property type="molecule type" value="Genomic_DNA"/>
</dbReference>
<gene>
    <name evidence="4" type="ORF">B0I24_10538</name>
    <name evidence="5" type="ORF">CWE07_07525</name>
</gene>
<keyword evidence="1 3" id="KW-0853">WD repeat</keyword>
<keyword evidence="2" id="KW-0677">Repeat</keyword>
<name>A0A327WY99_9GAMM</name>
<feature type="repeat" description="WD" evidence="3">
    <location>
        <begin position="241"/>
        <end position="282"/>
    </location>
</feature>
<dbReference type="RefSeq" id="WP_111569142.1">
    <property type="nucleotide sequence ID" value="NZ_PIPK01000005.1"/>
</dbReference>
<dbReference type="InterPro" id="IPR011047">
    <property type="entry name" value="Quinoprotein_ADH-like_sf"/>
</dbReference>
<evidence type="ECO:0000256" key="1">
    <source>
        <dbReference type="ARBA" id="ARBA00022574"/>
    </source>
</evidence>
<evidence type="ECO:0000256" key="2">
    <source>
        <dbReference type="ARBA" id="ARBA00022737"/>
    </source>
</evidence>
<dbReference type="InterPro" id="IPR050505">
    <property type="entry name" value="WDR55/POC1"/>
</dbReference>
<protein>
    <submittedName>
        <fullName evidence="4">WD-40 repeat-containing protein</fullName>
    </submittedName>
</protein>
<dbReference type="PROSITE" id="PS51257">
    <property type="entry name" value="PROKAR_LIPOPROTEIN"/>
    <property type="match status" value="1"/>
</dbReference>
<dbReference type="AlphaFoldDB" id="A0A327WY99"/>
<dbReference type="SUPFAM" id="SSF50998">
    <property type="entry name" value="Quinoprotein alcohol dehydrogenase-like"/>
    <property type="match status" value="1"/>
</dbReference>
<dbReference type="InterPro" id="IPR015943">
    <property type="entry name" value="WD40/YVTN_repeat-like_dom_sf"/>
</dbReference>
<evidence type="ECO:0000313" key="4">
    <source>
        <dbReference type="EMBL" id="RAJ98287.1"/>
    </source>
</evidence>
<dbReference type="InterPro" id="IPR001680">
    <property type="entry name" value="WD40_rpt"/>
</dbReference>
<accession>A0A327WY99</accession>
<proteinExistence type="predicted"/>
<dbReference type="PROSITE" id="PS50294">
    <property type="entry name" value="WD_REPEATS_REGION"/>
    <property type="match status" value="1"/>
</dbReference>
<reference evidence="5 7" key="1">
    <citation type="journal article" date="2018" name="Front. Microbiol.">
        <title>Genome-Based Analysis Reveals the Taxonomy and Diversity of the Family Idiomarinaceae.</title>
        <authorList>
            <person name="Liu Y."/>
            <person name="Lai Q."/>
            <person name="Shao Z."/>
        </authorList>
    </citation>
    <scope>NUCLEOTIDE SEQUENCE [LARGE SCALE GENOMIC DNA]</scope>
    <source>
        <strain evidence="5 7">CF12-14</strain>
    </source>
</reference>
<reference evidence="4 6" key="2">
    <citation type="submission" date="2018-06" db="EMBL/GenBank/DDBJ databases">
        <title>Genomic Encyclopedia of Type Strains, Phase III (KMG-III): the genomes of soil and plant-associated and newly described type strains.</title>
        <authorList>
            <person name="Whitman W."/>
        </authorList>
    </citation>
    <scope>NUCLEOTIDE SEQUENCE [LARGE SCALE GENOMIC DNA]</scope>
    <source>
        <strain evidence="4 6">CGMCC 1.15366</strain>
    </source>
</reference>
<evidence type="ECO:0000313" key="5">
    <source>
        <dbReference type="EMBL" id="RUO24880.1"/>
    </source>
</evidence>